<evidence type="ECO:0000313" key="1">
    <source>
        <dbReference type="EMBL" id="TGY92812.1"/>
    </source>
</evidence>
<keyword evidence="1" id="KW-0560">Oxidoreductase</keyword>
<keyword evidence="2" id="KW-1185">Reference proteome</keyword>
<sequence length="80" mass="8809">MTDMLSGFPDSLVAPTPEAGFQLAIKLSRLGVKATQPDAEVLNRLRPKYSRDADALIASSQVVAIHYQTIAAANDYWREF</sequence>
<dbReference type="InterPro" id="IPR021111">
    <property type="entry name" value="Hexamer_Tyr-coord_heme_pr_HTHP"/>
</dbReference>
<gene>
    <name evidence="1" type="ORF">E5162_06985</name>
</gene>
<reference evidence="1 2" key="1">
    <citation type="journal article" date="2013" name="Int. J. Syst. Evol. Microbiol.">
        <title>Marinicauda pacifica gen. nov., sp. nov., a prosthecate alphaproteobacterium of the family Hyphomonadaceae isolated from deep seawater.</title>
        <authorList>
            <person name="Zhang X.Y."/>
            <person name="Li G.W."/>
            <person name="Wang C.S."/>
            <person name="Zhang Y.J."/>
            <person name="Xu X.W."/>
            <person name="Li H."/>
            <person name="Liu A."/>
            <person name="Liu C."/>
            <person name="Xie B.B."/>
            <person name="Qin Q.L."/>
            <person name="Xu Z."/>
            <person name="Chen X.L."/>
            <person name="Zhou B.C."/>
            <person name="Zhang Y.Z."/>
        </authorList>
    </citation>
    <scope>NUCLEOTIDE SEQUENCE [LARGE SCALE GENOMIC DNA]</scope>
    <source>
        <strain evidence="1 2">P-1 km-3</strain>
    </source>
</reference>
<dbReference type="EMBL" id="SRXV01000002">
    <property type="protein sequence ID" value="TGY92812.1"/>
    <property type="molecule type" value="Genomic_DNA"/>
</dbReference>
<dbReference type="Proteomes" id="UP000305451">
    <property type="component" value="Unassembled WGS sequence"/>
</dbReference>
<accession>A0A4S2HBE7</accession>
<dbReference type="AlphaFoldDB" id="A0A4S2HBE7"/>
<comment type="caution">
    <text evidence="1">The sequence shown here is derived from an EMBL/GenBank/DDBJ whole genome shotgun (WGS) entry which is preliminary data.</text>
</comment>
<dbReference type="Gene3D" id="6.10.80.10">
    <property type="entry name" value="Hexameric tyrosine-coordinated heme protein (HTHP)"/>
    <property type="match status" value="1"/>
</dbReference>
<dbReference type="InterPro" id="IPR038125">
    <property type="entry name" value="HTHP_sf"/>
</dbReference>
<proteinExistence type="predicted"/>
<dbReference type="GO" id="GO:0004601">
    <property type="term" value="F:peroxidase activity"/>
    <property type="evidence" value="ECO:0007669"/>
    <property type="project" value="UniProtKB-KW"/>
</dbReference>
<organism evidence="1 2">
    <name type="scientific">Marinicauda pacifica</name>
    <dbReference type="NCBI Taxonomy" id="1133559"/>
    <lineage>
        <taxon>Bacteria</taxon>
        <taxon>Pseudomonadati</taxon>
        <taxon>Pseudomonadota</taxon>
        <taxon>Alphaproteobacteria</taxon>
        <taxon>Maricaulales</taxon>
        <taxon>Maricaulaceae</taxon>
        <taxon>Marinicauda</taxon>
    </lineage>
</organism>
<dbReference type="RefSeq" id="WP_135944329.1">
    <property type="nucleotide sequence ID" value="NZ_BMEI01000002.1"/>
</dbReference>
<evidence type="ECO:0000313" key="2">
    <source>
        <dbReference type="Proteomes" id="UP000305451"/>
    </source>
</evidence>
<protein>
    <submittedName>
        <fullName evidence="1">Peroxidase</fullName>
    </submittedName>
</protein>
<dbReference type="OrthoDB" id="72286at2"/>
<keyword evidence="1" id="KW-0575">Peroxidase</keyword>
<name>A0A4S2HBE7_9PROT</name>
<dbReference type="Pfam" id="PF11534">
    <property type="entry name" value="HTHP"/>
    <property type="match status" value="1"/>
</dbReference>